<evidence type="ECO:0000259" key="1">
    <source>
        <dbReference type="PROSITE" id="PS51186"/>
    </source>
</evidence>
<dbReference type="InterPro" id="IPR000182">
    <property type="entry name" value="GNAT_dom"/>
</dbReference>
<evidence type="ECO:0000313" key="3">
    <source>
        <dbReference type="Proteomes" id="UP001595891"/>
    </source>
</evidence>
<keyword evidence="2" id="KW-0012">Acyltransferase</keyword>
<feature type="domain" description="N-acetyltransferase" evidence="1">
    <location>
        <begin position="17"/>
        <end position="164"/>
    </location>
</feature>
<protein>
    <submittedName>
        <fullName evidence="2">GNAT family N-acetyltransferase</fullName>
        <ecNumber evidence="2">2.3.1.-</ecNumber>
    </submittedName>
</protein>
<sequence length="181" mass="19441">MSGGVRRAVVGDAAALVRLRGLMLEAMGMTVGGEDAGWRAVAEAWFAERLRDKANFVAYVVEDAELGVVSSAVGACERRAPGPVNPAGVHGHVSNISTDPRRRRRGHARACLDAVLGWFREETEVRVIDLNATGDGIELYRSVGFDAPRFPALQLRIREMTTASGRATDADRPGGGRSLWA</sequence>
<dbReference type="RefSeq" id="WP_380706299.1">
    <property type="nucleotide sequence ID" value="NZ_JBHSFN010000001.1"/>
</dbReference>
<reference evidence="3" key="1">
    <citation type="journal article" date="2019" name="Int. J. Syst. Evol. Microbiol.">
        <title>The Global Catalogue of Microorganisms (GCM) 10K type strain sequencing project: providing services to taxonomists for standard genome sequencing and annotation.</title>
        <authorList>
            <consortium name="The Broad Institute Genomics Platform"/>
            <consortium name="The Broad Institute Genome Sequencing Center for Infectious Disease"/>
            <person name="Wu L."/>
            <person name="Ma J."/>
        </authorList>
    </citation>
    <scope>NUCLEOTIDE SEQUENCE [LARGE SCALE GENOMIC DNA]</scope>
    <source>
        <strain evidence="3">CCUG 49560</strain>
    </source>
</reference>
<dbReference type="GO" id="GO:0016746">
    <property type="term" value="F:acyltransferase activity"/>
    <property type="evidence" value="ECO:0007669"/>
    <property type="project" value="UniProtKB-KW"/>
</dbReference>
<name>A0ABV9E627_9ACTN</name>
<dbReference type="Proteomes" id="UP001595891">
    <property type="component" value="Unassembled WGS sequence"/>
</dbReference>
<accession>A0ABV9E627</accession>
<dbReference type="EMBL" id="JBHSFN010000001">
    <property type="protein sequence ID" value="MFC4584753.1"/>
    <property type="molecule type" value="Genomic_DNA"/>
</dbReference>
<comment type="caution">
    <text evidence="2">The sequence shown here is derived from an EMBL/GenBank/DDBJ whole genome shotgun (WGS) entry which is preliminary data.</text>
</comment>
<dbReference type="SUPFAM" id="SSF55729">
    <property type="entry name" value="Acyl-CoA N-acyltransferases (Nat)"/>
    <property type="match status" value="1"/>
</dbReference>
<dbReference type="Gene3D" id="3.40.630.30">
    <property type="match status" value="1"/>
</dbReference>
<gene>
    <name evidence="2" type="ORF">ACFO8L_01615</name>
</gene>
<keyword evidence="2" id="KW-0808">Transferase</keyword>
<dbReference type="Pfam" id="PF00583">
    <property type="entry name" value="Acetyltransf_1"/>
    <property type="match status" value="1"/>
</dbReference>
<evidence type="ECO:0000313" key="2">
    <source>
        <dbReference type="EMBL" id="MFC4584753.1"/>
    </source>
</evidence>
<keyword evidence="3" id="KW-1185">Reference proteome</keyword>
<organism evidence="2 3">
    <name type="scientific">Sphaerisporangium corydalis</name>
    <dbReference type="NCBI Taxonomy" id="1441875"/>
    <lineage>
        <taxon>Bacteria</taxon>
        <taxon>Bacillati</taxon>
        <taxon>Actinomycetota</taxon>
        <taxon>Actinomycetes</taxon>
        <taxon>Streptosporangiales</taxon>
        <taxon>Streptosporangiaceae</taxon>
        <taxon>Sphaerisporangium</taxon>
    </lineage>
</organism>
<proteinExistence type="predicted"/>
<dbReference type="EC" id="2.3.1.-" evidence="2"/>
<dbReference type="PROSITE" id="PS51186">
    <property type="entry name" value="GNAT"/>
    <property type="match status" value="1"/>
</dbReference>
<dbReference type="InterPro" id="IPR016181">
    <property type="entry name" value="Acyl_CoA_acyltransferase"/>
</dbReference>